<evidence type="ECO:0000313" key="1">
    <source>
        <dbReference type="EMBL" id="ABK24985.1"/>
    </source>
</evidence>
<sequence>MEEAVNGFAALQYAKGVNGDKLKHRRRTTYQRK</sequence>
<reference evidence="1" key="1">
    <citation type="journal article" date="2008" name="BMC Genomics">
        <title>A conifer genomics resource of 200,000 spruce (Picea spp.) ESTs and 6,464 high-quality, sequence-finished full-length cDNAs for Sitka spruce (Picea sitchensis).</title>
        <authorList>
            <person name="Ralph S.G."/>
            <person name="Chun H.J."/>
            <person name="Kolosova N."/>
            <person name="Cooper D."/>
            <person name="Oddy C."/>
            <person name="Ritland C.E."/>
            <person name="Kirkpatrick R."/>
            <person name="Moore R."/>
            <person name="Barber S."/>
            <person name="Holt R.A."/>
            <person name="Jones S.J."/>
            <person name="Marra M.A."/>
            <person name="Douglas C.J."/>
            <person name="Ritland K."/>
            <person name="Bohlmann J."/>
        </authorList>
    </citation>
    <scope>NUCLEOTIDE SEQUENCE</scope>
    <source>
        <tissue evidence="1">Green portion of the leader tissue</tissue>
    </source>
</reference>
<protein>
    <submittedName>
        <fullName evidence="1">Uncharacterized protein</fullName>
    </submittedName>
</protein>
<name>A9NWH4_PICSI</name>
<dbReference type="EMBL" id="EF085689">
    <property type="protein sequence ID" value="ABK24985.1"/>
    <property type="molecule type" value="mRNA"/>
</dbReference>
<accession>A9NWH4</accession>
<organism evidence="1">
    <name type="scientific">Picea sitchensis</name>
    <name type="common">Sitka spruce</name>
    <name type="synonym">Pinus sitchensis</name>
    <dbReference type="NCBI Taxonomy" id="3332"/>
    <lineage>
        <taxon>Eukaryota</taxon>
        <taxon>Viridiplantae</taxon>
        <taxon>Streptophyta</taxon>
        <taxon>Embryophyta</taxon>
        <taxon>Tracheophyta</taxon>
        <taxon>Spermatophyta</taxon>
        <taxon>Pinopsida</taxon>
        <taxon>Pinidae</taxon>
        <taxon>Conifers I</taxon>
        <taxon>Pinales</taxon>
        <taxon>Pinaceae</taxon>
        <taxon>Picea</taxon>
    </lineage>
</organism>
<dbReference type="AlphaFoldDB" id="A9NWH4"/>
<proteinExistence type="evidence at transcript level"/>